<dbReference type="Gene3D" id="1.20.120.30">
    <property type="entry name" value="Aspartate receptor, ligand-binding domain"/>
    <property type="match status" value="1"/>
</dbReference>
<keyword evidence="1 2" id="KW-0807">Transducer</keyword>
<keyword evidence="5" id="KW-1185">Reference proteome</keyword>
<dbReference type="Proteomes" id="UP000198418">
    <property type="component" value="Unassembled WGS sequence"/>
</dbReference>
<dbReference type="GO" id="GO:0035438">
    <property type="term" value="F:cyclic-di-GMP binding"/>
    <property type="evidence" value="ECO:0007669"/>
    <property type="project" value="InterPro"/>
</dbReference>
<proteinExistence type="predicted"/>
<dbReference type="AlphaFoldDB" id="A0A212PVI1"/>
<dbReference type="EMBL" id="FYDG01000001">
    <property type="protein sequence ID" value="SNB50959.1"/>
    <property type="molecule type" value="Genomic_DNA"/>
</dbReference>
<dbReference type="PANTHER" id="PTHR32089:SF112">
    <property type="entry name" value="LYSOZYME-LIKE PROTEIN-RELATED"/>
    <property type="match status" value="1"/>
</dbReference>
<dbReference type="InterPro" id="IPR009875">
    <property type="entry name" value="PilZ_domain"/>
</dbReference>
<dbReference type="InterPro" id="IPR004089">
    <property type="entry name" value="MCPsignal_dom"/>
</dbReference>
<sequence length="614" mass="64570">MSMPAFANDAFETRAPAGGMSALVVDCAGLLARHPGLTPIADRLDPLFRHLFSGAATGKDVAAILAEGVPAPALLDALETAMGATARSLTRRAAVLSGAAASLPALGAHFVAVIGMIHTQVTDAALNDIAEDLSREADLMNLKVLAGIVADVNGIAIEIAHLSHNTSIEAQSSHAIAESTHDLVTAIDEISRSGRDAQDLAREAEASARAGVGAMATLSAAMTNISAAAGESSAQVGALERAFDQIAGSLQAIEAIARQTNLLALNATIEAARAGEVGKGFAVVANEVKTLAGQSGKATVEISARIDEMRRAIAGMTGAIGRTDAAVSQGGEAIGGVSARMEGLCDTVVAASERMEAIAAVLDYQRQTSAEIAANSEASAKRASDNDAMLDVMAARVQQMNERFNDKANNWFKPNAPRSLCEMAKIDHMLFKKRVVDTLLGRTEWRSADVPDGHQCRFGQWYDSVRIPILRETPAFIAIAAPHARIHELGREILAKFEADDDGGAHALLNDLDRATVEMLDLLDQLSHALEDERGGVNRRAYERRRSGRLGVATTGSGPRNVIIQDISEGGARIGAFGVLEKGERVTLDTGTETRAGVVVWTSDEESGVRFDPR</sequence>
<dbReference type="PROSITE" id="PS50111">
    <property type="entry name" value="CHEMOTAXIS_TRANSDUC_2"/>
    <property type="match status" value="1"/>
</dbReference>
<name>A0A212PVI1_RHOAC</name>
<evidence type="ECO:0000256" key="2">
    <source>
        <dbReference type="PROSITE-ProRule" id="PRU00284"/>
    </source>
</evidence>
<dbReference type="SMART" id="SM00283">
    <property type="entry name" value="MA"/>
    <property type="match status" value="1"/>
</dbReference>
<dbReference type="Pfam" id="PF00015">
    <property type="entry name" value="MCPsignal"/>
    <property type="match status" value="1"/>
</dbReference>
<dbReference type="GO" id="GO:0007165">
    <property type="term" value="P:signal transduction"/>
    <property type="evidence" value="ECO:0007669"/>
    <property type="project" value="UniProtKB-KW"/>
</dbReference>
<evidence type="ECO:0000259" key="3">
    <source>
        <dbReference type="PROSITE" id="PS50111"/>
    </source>
</evidence>
<gene>
    <name evidence="4" type="ORF">SAMN06265338_1019</name>
</gene>
<accession>A0A212PVI1</accession>
<dbReference type="GO" id="GO:0016020">
    <property type="term" value="C:membrane"/>
    <property type="evidence" value="ECO:0007669"/>
    <property type="project" value="InterPro"/>
</dbReference>
<dbReference type="SUPFAM" id="SSF141371">
    <property type="entry name" value="PilZ domain-like"/>
    <property type="match status" value="1"/>
</dbReference>
<evidence type="ECO:0000313" key="4">
    <source>
        <dbReference type="EMBL" id="SNB50959.1"/>
    </source>
</evidence>
<protein>
    <submittedName>
        <fullName evidence="4">Methyl-accepting chemotaxis protein</fullName>
    </submittedName>
</protein>
<feature type="domain" description="Methyl-accepting transducer" evidence="3">
    <location>
        <begin position="144"/>
        <end position="380"/>
    </location>
</feature>
<evidence type="ECO:0000256" key="1">
    <source>
        <dbReference type="ARBA" id="ARBA00023224"/>
    </source>
</evidence>
<evidence type="ECO:0000313" key="5">
    <source>
        <dbReference type="Proteomes" id="UP000198418"/>
    </source>
</evidence>
<dbReference type="PANTHER" id="PTHR32089">
    <property type="entry name" value="METHYL-ACCEPTING CHEMOTAXIS PROTEIN MCPB"/>
    <property type="match status" value="1"/>
</dbReference>
<dbReference type="Pfam" id="PF13682">
    <property type="entry name" value="CZB"/>
    <property type="match status" value="1"/>
</dbReference>
<organism evidence="4 5">
    <name type="scientific">Rhodoblastus acidophilus</name>
    <name type="common">Rhodopseudomonas acidophila</name>
    <dbReference type="NCBI Taxonomy" id="1074"/>
    <lineage>
        <taxon>Bacteria</taxon>
        <taxon>Pseudomonadati</taxon>
        <taxon>Pseudomonadota</taxon>
        <taxon>Alphaproteobacteria</taxon>
        <taxon>Hyphomicrobiales</taxon>
        <taxon>Rhodoblastaceae</taxon>
        <taxon>Rhodoblastus</taxon>
    </lineage>
</organism>
<dbReference type="InterPro" id="IPR025991">
    <property type="entry name" value="Chemoreceptor_zinc-bind_dom"/>
</dbReference>
<dbReference type="Gene3D" id="1.10.287.950">
    <property type="entry name" value="Methyl-accepting chemotaxis protein"/>
    <property type="match status" value="1"/>
</dbReference>
<dbReference type="SUPFAM" id="SSF58104">
    <property type="entry name" value="Methyl-accepting chemotaxis protein (MCP) signaling domain"/>
    <property type="match status" value="1"/>
</dbReference>
<reference evidence="5" key="1">
    <citation type="submission" date="2017-06" db="EMBL/GenBank/DDBJ databases">
        <authorList>
            <person name="Varghese N."/>
            <person name="Submissions S."/>
        </authorList>
    </citation>
    <scope>NUCLEOTIDE SEQUENCE [LARGE SCALE GENOMIC DNA]</scope>
    <source>
        <strain evidence="5">DSM 137</strain>
    </source>
</reference>
<dbReference type="Pfam" id="PF07238">
    <property type="entry name" value="PilZ"/>
    <property type="match status" value="1"/>
</dbReference>
<dbReference type="OrthoDB" id="4514964at2"/>